<reference evidence="3 4" key="2">
    <citation type="submission" date="2018-11" db="EMBL/GenBank/DDBJ databases">
        <authorList>
            <consortium name="Pathogen Informatics"/>
        </authorList>
    </citation>
    <scope>NUCLEOTIDE SEQUENCE [LARGE SCALE GENOMIC DNA]</scope>
</reference>
<dbReference type="InterPro" id="IPR008862">
    <property type="entry name" value="Tcp11"/>
</dbReference>
<feature type="compositionally biased region" description="Basic and acidic residues" evidence="2">
    <location>
        <begin position="1"/>
        <end position="18"/>
    </location>
</feature>
<comment type="similarity">
    <text evidence="1">Belongs to the TCP11 family.</text>
</comment>
<dbReference type="GO" id="GO:0007165">
    <property type="term" value="P:signal transduction"/>
    <property type="evidence" value="ECO:0007669"/>
    <property type="project" value="TreeGrafter"/>
</dbReference>
<feature type="region of interest" description="Disordered" evidence="2">
    <location>
        <begin position="1"/>
        <end position="39"/>
    </location>
</feature>
<dbReference type="OrthoDB" id="276323at2759"/>
<gene>
    <name evidence="3" type="ORF">HDID_LOCUS9652</name>
</gene>
<name>A0A0R3SVN7_HYMDI</name>
<reference evidence="5" key="1">
    <citation type="submission" date="2016-04" db="UniProtKB">
        <authorList>
            <consortium name="WormBaseParasite"/>
        </authorList>
    </citation>
    <scope>IDENTIFICATION</scope>
</reference>
<evidence type="ECO:0000256" key="2">
    <source>
        <dbReference type="SAM" id="MobiDB-lite"/>
    </source>
</evidence>
<dbReference type="EMBL" id="UYSG01011357">
    <property type="protein sequence ID" value="VDL62044.1"/>
    <property type="molecule type" value="Genomic_DNA"/>
</dbReference>
<evidence type="ECO:0000256" key="1">
    <source>
        <dbReference type="ARBA" id="ARBA00010954"/>
    </source>
</evidence>
<dbReference type="PANTHER" id="PTHR12832:SF11">
    <property type="entry name" value="LD23868P"/>
    <property type="match status" value="1"/>
</dbReference>
<dbReference type="WBParaSite" id="HDID_0000965401-mRNA-1">
    <property type="protein sequence ID" value="HDID_0000965401-mRNA-1"/>
    <property type="gene ID" value="HDID_0000965401"/>
</dbReference>
<evidence type="ECO:0000313" key="5">
    <source>
        <dbReference type="WBParaSite" id="HDID_0000965401-mRNA-1"/>
    </source>
</evidence>
<dbReference type="Pfam" id="PF05794">
    <property type="entry name" value="Tcp11"/>
    <property type="match status" value="1"/>
</dbReference>
<protein>
    <submittedName>
        <fullName evidence="5">T-complex 11</fullName>
    </submittedName>
</protein>
<dbReference type="Proteomes" id="UP000274504">
    <property type="component" value="Unassembled WGS sequence"/>
</dbReference>
<organism evidence="5">
    <name type="scientific">Hymenolepis diminuta</name>
    <name type="common">Rat tapeworm</name>
    <dbReference type="NCBI Taxonomy" id="6216"/>
    <lineage>
        <taxon>Eukaryota</taxon>
        <taxon>Metazoa</taxon>
        <taxon>Spiralia</taxon>
        <taxon>Lophotrochozoa</taxon>
        <taxon>Platyhelminthes</taxon>
        <taxon>Cestoda</taxon>
        <taxon>Eucestoda</taxon>
        <taxon>Cyclophyllidea</taxon>
        <taxon>Hymenolepididae</taxon>
        <taxon>Hymenolepis</taxon>
    </lineage>
</organism>
<evidence type="ECO:0000313" key="3">
    <source>
        <dbReference type="EMBL" id="VDL62044.1"/>
    </source>
</evidence>
<accession>A0A0R3SVN7</accession>
<evidence type="ECO:0000313" key="4">
    <source>
        <dbReference type="Proteomes" id="UP000274504"/>
    </source>
</evidence>
<sequence>MSSDKSMPEDSMNKDEQPKAQSSTGEPSENGISIGRAAGSSSRYSAMSIPASPPKQVTIDQLAEATKNFYNMSLVHEISVDSNFKVSKNEEPFERILRETMHKAFWDIQRSHLEANPPNYEPAIGMMKEIRQMLEGLTLPHQTTLRAQIAANLDIESAEEEWRSTGRLRLESFAEPLVDMLAQWCAPVRDPDVARLRSISDPIEFFRQAFALLELMHMDLANFTIQEMRPYIRQQAGQYEREKFDSLLEVQRNAGIDGLAITRSWIHEAYVKLHNTSSESQITPNNILREAYLALLTWPDDHDLPETVTVDAKRIYELSNCLGRTVTLASLILVVCNAVASATSNGSLSLKTPNINDMTPQSPPISTLKAAVSRDARGIVDAVPVSKLPQLSEVLKLRMLFVIENWQKSISEAGSSKEGPNSLPEAFKEQVAGQIDSVLTREHPVYKLMFSRALDFLRSTLSARPPNPIQLPTGFGCLSESASSSSSMNQTSVSMDPSVCALERPSITRVVKQDMSSSSDPNFEHFPDDLSRVYDLALIASRLMPLVAHNRHVFGPHYAEIIQCLLKPPHPTQSSE</sequence>
<dbReference type="STRING" id="6216.A0A0R3SVN7"/>
<dbReference type="PANTHER" id="PTHR12832">
    <property type="entry name" value="TESTIS-SPECIFIC PROTEIN PBS13 T-COMPLEX 11"/>
    <property type="match status" value="1"/>
</dbReference>
<proteinExistence type="inferred from homology"/>
<dbReference type="AlphaFoldDB" id="A0A0R3SVN7"/>